<keyword evidence="1" id="KW-0812">Transmembrane</keyword>
<dbReference type="GeneID" id="56038424"/>
<dbReference type="PANTHER" id="PTHR37692">
    <property type="entry name" value="HYPOTHETICAL MEMBRANE SPANNING PROTEIN"/>
    <property type="match status" value="1"/>
</dbReference>
<feature type="transmembrane region" description="Helical" evidence="1">
    <location>
        <begin position="16"/>
        <end position="36"/>
    </location>
</feature>
<sequence length="193" mass="20446">MNVDVAGLRSIAREHAVVVAALLSTVALALVFAVALELVPGGSLPRASDAALGAIPHVNAVVSLAAVGTIAVGVRFARRGEYGRHRVAMLASTALFGTFLVLYLYRVAIMGPNDFAGPATLERFLYLPVLAVHVTLAVVCVPLVVYALTLAATRPVRDLFDTRHARVGRVAASLWVVSFSLGVVVYALLYHLY</sequence>
<feature type="transmembrane region" description="Helical" evidence="1">
    <location>
        <begin position="87"/>
        <end position="105"/>
    </location>
</feature>
<dbReference type="AlphaFoldDB" id="A0A7D5QBX7"/>
<evidence type="ECO:0000256" key="1">
    <source>
        <dbReference type="SAM" id="Phobius"/>
    </source>
</evidence>
<protein>
    <submittedName>
        <fullName evidence="2">DUF420 domain-containing protein</fullName>
    </submittedName>
</protein>
<accession>A0A7D5QBX7</accession>
<dbReference type="Pfam" id="PF04238">
    <property type="entry name" value="DUF420"/>
    <property type="match status" value="1"/>
</dbReference>
<dbReference type="OrthoDB" id="202206at2157"/>
<keyword evidence="1" id="KW-0472">Membrane</keyword>
<organism evidence="2 3">
    <name type="scientific">Halorarum salinum</name>
    <dbReference type="NCBI Taxonomy" id="2743089"/>
    <lineage>
        <taxon>Archaea</taxon>
        <taxon>Methanobacteriati</taxon>
        <taxon>Methanobacteriota</taxon>
        <taxon>Stenosarchaea group</taxon>
        <taxon>Halobacteria</taxon>
        <taxon>Halobacteriales</taxon>
        <taxon>Haloferacaceae</taxon>
        <taxon>Halorarum</taxon>
    </lineage>
</organism>
<feature type="transmembrane region" description="Helical" evidence="1">
    <location>
        <begin position="56"/>
        <end position="75"/>
    </location>
</feature>
<reference evidence="2 3" key="1">
    <citation type="submission" date="2020-06" db="EMBL/GenBank/DDBJ databases">
        <title>NJ-3-1, isolated from saline soil.</title>
        <authorList>
            <person name="Cui H.L."/>
            <person name="Shi X."/>
        </authorList>
    </citation>
    <scope>NUCLEOTIDE SEQUENCE [LARGE SCALE GENOMIC DNA]</scope>
    <source>
        <strain evidence="2 3">NJ-3-1</strain>
    </source>
</reference>
<keyword evidence="1" id="KW-1133">Transmembrane helix</keyword>
<keyword evidence="3" id="KW-1185">Reference proteome</keyword>
<feature type="transmembrane region" description="Helical" evidence="1">
    <location>
        <begin position="125"/>
        <end position="149"/>
    </location>
</feature>
<dbReference type="Proteomes" id="UP000509626">
    <property type="component" value="Chromosome"/>
</dbReference>
<evidence type="ECO:0000313" key="2">
    <source>
        <dbReference type="EMBL" id="QLG62619.1"/>
    </source>
</evidence>
<name>A0A7D5QBX7_9EURY</name>
<dbReference type="RefSeq" id="WP_179269204.1">
    <property type="nucleotide sequence ID" value="NZ_CP058579.1"/>
</dbReference>
<feature type="transmembrane region" description="Helical" evidence="1">
    <location>
        <begin position="170"/>
        <end position="192"/>
    </location>
</feature>
<proteinExistence type="predicted"/>
<dbReference type="EMBL" id="CP058579">
    <property type="protein sequence ID" value="QLG62619.1"/>
    <property type="molecule type" value="Genomic_DNA"/>
</dbReference>
<dbReference type="KEGG" id="halu:HUG12_13155"/>
<gene>
    <name evidence="2" type="ORF">HUG12_13155</name>
</gene>
<dbReference type="PANTHER" id="PTHR37692:SF1">
    <property type="entry name" value="DUF420 DOMAIN-CONTAINING PROTEIN"/>
    <property type="match status" value="1"/>
</dbReference>
<dbReference type="InterPro" id="IPR007352">
    <property type="entry name" value="DUF420"/>
</dbReference>
<evidence type="ECO:0000313" key="3">
    <source>
        <dbReference type="Proteomes" id="UP000509626"/>
    </source>
</evidence>